<protein>
    <submittedName>
        <fullName evidence="2">Uncharacterized protein</fullName>
    </submittedName>
</protein>
<gene>
    <name evidence="2" type="ORF">EVAR_35526_1</name>
</gene>
<evidence type="ECO:0000313" key="3">
    <source>
        <dbReference type="Proteomes" id="UP000299102"/>
    </source>
</evidence>
<sequence>MIKKSRDREVSKSITGRDRNRRGTVGVGPKAGYGLEPTEIDTGLGIENTQIGNESRIIINYRNRPMCKITEFILSARAQLVFNYTLLCNVLSELTQCTTFR</sequence>
<evidence type="ECO:0000313" key="2">
    <source>
        <dbReference type="EMBL" id="GBP58747.1"/>
    </source>
</evidence>
<dbReference type="Proteomes" id="UP000299102">
    <property type="component" value="Unassembled WGS sequence"/>
</dbReference>
<dbReference type="EMBL" id="BGZK01000743">
    <property type="protein sequence ID" value="GBP58747.1"/>
    <property type="molecule type" value="Genomic_DNA"/>
</dbReference>
<keyword evidence="3" id="KW-1185">Reference proteome</keyword>
<reference evidence="2 3" key="1">
    <citation type="journal article" date="2019" name="Commun. Biol.">
        <title>The bagworm genome reveals a unique fibroin gene that provides high tensile strength.</title>
        <authorList>
            <person name="Kono N."/>
            <person name="Nakamura H."/>
            <person name="Ohtoshi R."/>
            <person name="Tomita M."/>
            <person name="Numata K."/>
            <person name="Arakawa K."/>
        </authorList>
    </citation>
    <scope>NUCLEOTIDE SEQUENCE [LARGE SCALE GENOMIC DNA]</scope>
</reference>
<feature type="region of interest" description="Disordered" evidence="1">
    <location>
        <begin position="1"/>
        <end position="31"/>
    </location>
</feature>
<accession>A0A4C1X938</accession>
<feature type="compositionally biased region" description="Basic and acidic residues" evidence="1">
    <location>
        <begin position="1"/>
        <end position="18"/>
    </location>
</feature>
<evidence type="ECO:0000256" key="1">
    <source>
        <dbReference type="SAM" id="MobiDB-lite"/>
    </source>
</evidence>
<comment type="caution">
    <text evidence="2">The sequence shown here is derived from an EMBL/GenBank/DDBJ whole genome shotgun (WGS) entry which is preliminary data.</text>
</comment>
<dbReference type="AlphaFoldDB" id="A0A4C1X938"/>
<name>A0A4C1X938_EUMVA</name>
<organism evidence="2 3">
    <name type="scientific">Eumeta variegata</name>
    <name type="common">Bagworm moth</name>
    <name type="synonym">Eumeta japonica</name>
    <dbReference type="NCBI Taxonomy" id="151549"/>
    <lineage>
        <taxon>Eukaryota</taxon>
        <taxon>Metazoa</taxon>
        <taxon>Ecdysozoa</taxon>
        <taxon>Arthropoda</taxon>
        <taxon>Hexapoda</taxon>
        <taxon>Insecta</taxon>
        <taxon>Pterygota</taxon>
        <taxon>Neoptera</taxon>
        <taxon>Endopterygota</taxon>
        <taxon>Lepidoptera</taxon>
        <taxon>Glossata</taxon>
        <taxon>Ditrysia</taxon>
        <taxon>Tineoidea</taxon>
        <taxon>Psychidae</taxon>
        <taxon>Oiketicinae</taxon>
        <taxon>Eumeta</taxon>
    </lineage>
</organism>
<proteinExistence type="predicted"/>